<dbReference type="PROSITE" id="PS50262">
    <property type="entry name" value="G_PROTEIN_RECEP_F1_2"/>
    <property type="match status" value="1"/>
</dbReference>
<dbReference type="PRINTS" id="PR00237">
    <property type="entry name" value="GPCRRHODOPSN"/>
</dbReference>
<feature type="transmembrane region" description="Helical" evidence="5">
    <location>
        <begin position="131"/>
        <end position="149"/>
    </location>
</feature>
<keyword evidence="8" id="KW-1185">Reference proteome</keyword>
<dbReference type="EMBL" id="SKCS01000404">
    <property type="protein sequence ID" value="TNN08702.1"/>
    <property type="molecule type" value="Genomic_DNA"/>
</dbReference>
<dbReference type="GO" id="GO:0016020">
    <property type="term" value="C:membrane"/>
    <property type="evidence" value="ECO:0007669"/>
    <property type="project" value="UniProtKB-SubCell"/>
</dbReference>
<comment type="caution">
    <text evidence="7">The sequence shown here is derived from an EMBL/GenBank/DDBJ whole genome shotgun (WGS) entry which is preliminary data.</text>
</comment>
<dbReference type="CDD" id="cd00637">
    <property type="entry name" value="7tm_classA_rhodopsin-like"/>
    <property type="match status" value="1"/>
</dbReference>
<reference evidence="7 8" key="1">
    <citation type="submission" date="2019-03" db="EMBL/GenBank/DDBJ databases">
        <title>An improved genome assembly of the fluke Schistosoma japonicum.</title>
        <authorList>
            <person name="Hu W."/>
            <person name="Luo F."/>
            <person name="Yin M."/>
            <person name="Mo X."/>
            <person name="Sun C."/>
            <person name="Wu Q."/>
            <person name="Zhu B."/>
            <person name="Xiang M."/>
            <person name="Wang J."/>
            <person name="Wang Y."/>
            <person name="Zhang T."/>
            <person name="Xu B."/>
            <person name="Zheng H."/>
            <person name="Feng Z."/>
        </authorList>
    </citation>
    <scope>NUCLEOTIDE SEQUENCE [LARGE SCALE GENOMIC DNA]</scope>
    <source>
        <strain evidence="7">HuSjv2</strain>
        <tissue evidence="7">Worms</tissue>
    </source>
</reference>
<dbReference type="AlphaFoldDB" id="A0A4Z2CWS3"/>
<proteinExistence type="predicted"/>
<evidence type="ECO:0000259" key="6">
    <source>
        <dbReference type="PROSITE" id="PS50262"/>
    </source>
</evidence>
<dbReference type="GO" id="GO:0004930">
    <property type="term" value="F:G protein-coupled receptor activity"/>
    <property type="evidence" value="ECO:0007669"/>
    <property type="project" value="InterPro"/>
</dbReference>
<feature type="transmembrane region" description="Helical" evidence="5">
    <location>
        <begin position="275"/>
        <end position="298"/>
    </location>
</feature>
<gene>
    <name evidence="7" type="ORF">EWB00_006860</name>
</gene>
<sequence length="328" mass="37200">MNGTAYMNLPIEIIIITEGLIGTIFNVTAIVVLFNVHFGTKFTTFVIKAQPIFDLSACLSTAIFHIIEFISPNNGATGIYFIDFIICHFWFRNAFFWLPCILSVQNLVCISFDRVSSVIFIGLHKANSNRFFAFYFVYILLMLLVLYVPTPLLRQYTGSQCVMDFSFPWIHTRVFLDYVVYSWVVFAYFIPVLVMLISHAWIIHVLKISGSPHHSCASQNFETTLQTKRKIHQLVITTAIMSLQQAVLHSFECISQILITNGVVVYTYGTPIEQMGTFLILLGCLSNPCILIFGTSTLRRRLSASIRTFTERMSSVGTSNQLTKSSTQ</sequence>
<evidence type="ECO:0000313" key="7">
    <source>
        <dbReference type="EMBL" id="TNN08702.1"/>
    </source>
</evidence>
<feature type="domain" description="G-protein coupled receptors family 1 profile" evidence="6">
    <location>
        <begin position="25"/>
        <end position="291"/>
    </location>
</feature>
<dbReference type="InterPro" id="IPR017452">
    <property type="entry name" value="GPCR_Rhodpsn_7TM"/>
</dbReference>
<evidence type="ECO:0000256" key="1">
    <source>
        <dbReference type="ARBA" id="ARBA00004370"/>
    </source>
</evidence>
<comment type="subcellular location">
    <subcellularLocation>
        <location evidence="1">Membrane</location>
    </subcellularLocation>
</comment>
<dbReference type="InterPro" id="IPR000276">
    <property type="entry name" value="GPCR_Rhodpsn"/>
</dbReference>
<evidence type="ECO:0000313" key="8">
    <source>
        <dbReference type="Proteomes" id="UP000311919"/>
    </source>
</evidence>
<feature type="transmembrane region" description="Helical" evidence="5">
    <location>
        <begin position="90"/>
        <end position="110"/>
    </location>
</feature>
<keyword evidence="3 5" id="KW-1133">Transmembrane helix</keyword>
<feature type="transmembrane region" description="Helical" evidence="5">
    <location>
        <begin position="20"/>
        <end position="40"/>
    </location>
</feature>
<name>A0A4Z2CWS3_SCHJA</name>
<keyword evidence="4 5" id="KW-0472">Membrane</keyword>
<dbReference type="Proteomes" id="UP000311919">
    <property type="component" value="Unassembled WGS sequence"/>
</dbReference>
<evidence type="ECO:0000256" key="4">
    <source>
        <dbReference type="ARBA" id="ARBA00023136"/>
    </source>
</evidence>
<dbReference type="PANTHER" id="PTHR45698">
    <property type="entry name" value="TRACE AMINE-ASSOCIATED RECEPTOR 19N-RELATED"/>
    <property type="match status" value="1"/>
</dbReference>
<dbReference type="OrthoDB" id="6255024at2759"/>
<dbReference type="SUPFAM" id="SSF81321">
    <property type="entry name" value="Family A G protein-coupled receptor-like"/>
    <property type="match status" value="1"/>
</dbReference>
<dbReference type="PANTHER" id="PTHR45698:SF1">
    <property type="entry name" value="TRACE AMINE-ASSOCIATED RECEPTOR 13C-LIKE"/>
    <property type="match status" value="1"/>
</dbReference>
<evidence type="ECO:0000256" key="5">
    <source>
        <dbReference type="SAM" id="Phobius"/>
    </source>
</evidence>
<dbReference type="Gene3D" id="1.20.1070.10">
    <property type="entry name" value="Rhodopsin 7-helix transmembrane proteins"/>
    <property type="match status" value="1"/>
</dbReference>
<feature type="transmembrane region" description="Helical" evidence="5">
    <location>
        <begin position="178"/>
        <end position="203"/>
    </location>
</feature>
<evidence type="ECO:0000256" key="2">
    <source>
        <dbReference type="ARBA" id="ARBA00022692"/>
    </source>
</evidence>
<organism evidence="7 8">
    <name type="scientific">Schistosoma japonicum</name>
    <name type="common">Blood fluke</name>
    <dbReference type="NCBI Taxonomy" id="6182"/>
    <lineage>
        <taxon>Eukaryota</taxon>
        <taxon>Metazoa</taxon>
        <taxon>Spiralia</taxon>
        <taxon>Lophotrochozoa</taxon>
        <taxon>Platyhelminthes</taxon>
        <taxon>Trematoda</taxon>
        <taxon>Digenea</taxon>
        <taxon>Strigeidida</taxon>
        <taxon>Schistosomatoidea</taxon>
        <taxon>Schistosomatidae</taxon>
        <taxon>Schistosoma</taxon>
    </lineage>
</organism>
<protein>
    <submittedName>
        <fullName evidence="7">Amine GPCR</fullName>
    </submittedName>
</protein>
<evidence type="ECO:0000256" key="3">
    <source>
        <dbReference type="ARBA" id="ARBA00022989"/>
    </source>
</evidence>
<keyword evidence="2 5" id="KW-0812">Transmembrane</keyword>
<accession>A0A4Z2CWS3</accession>